<reference evidence="2 3" key="1">
    <citation type="submission" date="2023-12" db="EMBL/GenBank/DDBJ databases">
        <title>Friends and Foes: Symbiotic and Algicidal bacterial influence on Karenia brevis blooms.</title>
        <authorList>
            <person name="Fei C."/>
            <person name="Mohamed A.R."/>
            <person name="Booker A."/>
            <person name="Arshad M."/>
            <person name="Klass S."/>
            <person name="Ahn S."/>
            <person name="Gilbert P.M."/>
            <person name="Heil C.A."/>
            <person name="Martinez J.M."/>
            <person name="Amin S.A."/>
        </authorList>
    </citation>
    <scope>NUCLEOTIDE SEQUENCE [LARGE SCALE GENOMIC DNA]</scope>
    <source>
        <strain evidence="2 3">CE15</strain>
    </source>
</reference>
<sequence>MRNFSFFEYRIAAFHHYIAEQLGQLKQLGVILALFMYTAFPALILLIYLALGKVMTQDPSLSILLSVALIVMQSELSVALSKGALDVKHRLYQRSFASKGMRVLCDYTLALAGNLVFILSVPLLLSLDFSKWQQGLHFVFFCICVLGSGFVATLKPTRIKLYVIAVILLPVLFDLSLLSLLTSYIALLVGVAFWPNSLAFERLTRFNLGFWVSYHSHAFAEIWWRVLVLLALWVCANVLNLQRPDLGFFVHCFISPFIVYIASSQQLNQNECVIQYKLWLNSLRNANTLVYGQYVVPMSLAVVGLMSLQLIVVSLQSLIIFAIASALTIAFAKYKPTHYALGWFVINGLMVTINYWVY</sequence>
<organism evidence="2 3">
    <name type="scientific">Pseudoalteromonas spongiae</name>
    <dbReference type="NCBI Taxonomy" id="298657"/>
    <lineage>
        <taxon>Bacteria</taxon>
        <taxon>Pseudomonadati</taxon>
        <taxon>Pseudomonadota</taxon>
        <taxon>Gammaproteobacteria</taxon>
        <taxon>Alteromonadales</taxon>
        <taxon>Pseudoalteromonadaceae</taxon>
        <taxon>Pseudoalteromonas</taxon>
    </lineage>
</organism>
<dbReference type="RefSeq" id="WP_336434771.1">
    <property type="nucleotide sequence ID" value="NZ_JBAWKS010000001.1"/>
</dbReference>
<evidence type="ECO:0000313" key="3">
    <source>
        <dbReference type="Proteomes" id="UP001382455"/>
    </source>
</evidence>
<name>A0ABU8EQ62_9GAMM</name>
<comment type="caution">
    <text evidence="2">The sequence shown here is derived from an EMBL/GenBank/DDBJ whole genome shotgun (WGS) entry which is preliminary data.</text>
</comment>
<feature type="transmembrane region" description="Helical" evidence="1">
    <location>
        <begin position="161"/>
        <end position="194"/>
    </location>
</feature>
<feature type="transmembrane region" description="Helical" evidence="1">
    <location>
        <begin position="28"/>
        <end position="51"/>
    </location>
</feature>
<gene>
    <name evidence="2" type="ORF">WAE96_05120</name>
</gene>
<dbReference type="Proteomes" id="UP001382455">
    <property type="component" value="Unassembled WGS sequence"/>
</dbReference>
<dbReference type="InterPro" id="IPR045614">
    <property type="entry name" value="DUF6136"/>
</dbReference>
<proteinExistence type="predicted"/>
<feature type="transmembrane region" description="Helical" evidence="1">
    <location>
        <begin position="104"/>
        <end position="124"/>
    </location>
</feature>
<feature type="transmembrane region" description="Helical" evidence="1">
    <location>
        <begin position="339"/>
        <end position="357"/>
    </location>
</feature>
<keyword evidence="3" id="KW-1185">Reference proteome</keyword>
<feature type="transmembrane region" description="Helical" evidence="1">
    <location>
        <begin position="222"/>
        <end position="239"/>
    </location>
</feature>
<feature type="transmembrane region" description="Helical" evidence="1">
    <location>
        <begin position="246"/>
        <end position="263"/>
    </location>
</feature>
<feature type="transmembrane region" description="Helical" evidence="1">
    <location>
        <begin position="308"/>
        <end position="332"/>
    </location>
</feature>
<evidence type="ECO:0000256" key="1">
    <source>
        <dbReference type="SAM" id="Phobius"/>
    </source>
</evidence>
<protein>
    <submittedName>
        <fullName evidence="2">DUF6136 family protein</fullName>
    </submittedName>
</protein>
<dbReference type="Pfam" id="PF19632">
    <property type="entry name" value="DUF6136"/>
    <property type="match status" value="1"/>
</dbReference>
<keyword evidence="1" id="KW-1133">Transmembrane helix</keyword>
<dbReference type="EMBL" id="JBAWKS010000001">
    <property type="protein sequence ID" value="MEI4549091.1"/>
    <property type="molecule type" value="Genomic_DNA"/>
</dbReference>
<evidence type="ECO:0000313" key="2">
    <source>
        <dbReference type="EMBL" id="MEI4549091.1"/>
    </source>
</evidence>
<feature type="transmembrane region" description="Helical" evidence="1">
    <location>
        <begin position="136"/>
        <end position="154"/>
    </location>
</feature>
<keyword evidence="1" id="KW-0812">Transmembrane</keyword>
<accession>A0ABU8EQ62</accession>
<feature type="transmembrane region" description="Helical" evidence="1">
    <location>
        <begin position="63"/>
        <end position="83"/>
    </location>
</feature>
<keyword evidence="1" id="KW-0472">Membrane</keyword>